<sequence>MDEESIRQDRELARAAIKGLTSYAEQIAHQGKDEEIGQVRSLVDALSLYWGVDGKKDWTGEFDHKVRQARQKRDTLRQCSGITRIKAVMGLCRYAEEMAEAQGMEEIGRIQEIPDVIRRMGEALEMCQGDIENACRKIEDIAETLKASPQAMGMQL</sequence>
<dbReference type="OrthoDB" id="9984218at2"/>
<accession>A0A2K4ZN37</accession>
<dbReference type="AlphaFoldDB" id="A0A2K4ZN37"/>
<name>A0A2K4ZN37_9FIRM</name>
<keyword evidence="2" id="KW-1185">Reference proteome</keyword>
<organism evidence="1 2">
    <name type="scientific">Acetatifactor muris</name>
    <dbReference type="NCBI Taxonomy" id="879566"/>
    <lineage>
        <taxon>Bacteria</taxon>
        <taxon>Bacillati</taxon>
        <taxon>Bacillota</taxon>
        <taxon>Clostridia</taxon>
        <taxon>Lachnospirales</taxon>
        <taxon>Lachnospiraceae</taxon>
        <taxon>Acetatifactor</taxon>
    </lineage>
</organism>
<dbReference type="EMBL" id="OFSM01000033">
    <property type="protein sequence ID" value="SOY31887.1"/>
    <property type="molecule type" value="Genomic_DNA"/>
</dbReference>
<evidence type="ECO:0000313" key="1">
    <source>
        <dbReference type="EMBL" id="SOY31887.1"/>
    </source>
</evidence>
<evidence type="ECO:0000313" key="2">
    <source>
        <dbReference type="Proteomes" id="UP000236311"/>
    </source>
</evidence>
<proteinExistence type="predicted"/>
<dbReference type="RefSeq" id="WP_146040168.1">
    <property type="nucleotide sequence ID" value="NZ_JANJZD010000035.1"/>
</dbReference>
<gene>
    <name evidence="1" type="ORF">AMURIS_04636</name>
</gene>
<reference evidence="1 2" key="1">
    <citation type="submission" date="2018-01" db="EMBL/GenBank/DDBJ databases">
        <authorList>
            <person name="Gaut B.S."/>
            <person name="Morton B.R."/>
            <person name="Clegg M.T."/>
            <person name="Duvall M.R."/>
        </authorList>
    </citation>
    <scope>NUCLEOTIDE SEQUENCE [LARGE SCALE GENOMIC DNA]</scope>
    <source>
        <strain evidence="1">GP69</strain>
    </source>
</reference>
<dbReference type="Proteomes" id="UP000236311">
    <property type="component" value="Unassembled WGS sequence"/>
</dbReference>
<protein>
    <submittedName>
        <fullName evidence="1">Uncharacterized protein</fullName>
    </submittedName>
</protein>